<dbReference type="Proteomes" id="UP000586947">
    <property type="component" value="Unassembled WGS sequence"/>
</dbReference>
<reference evidence="2 3" key="1">
    <citation type="submission" date="2020-08" db="EMBL/GenBank/DDBJ databases">
        <title>Sequencing the genomes of 1000 actinobacteria strains.</title>
        <authorList>
            <person name="Klenk H.-P."/>
        </authorList>
    </citation>
    <scope>NUCLEOTIDE SEQUENCE [LARGE SCALE GENOMIC DNA]</scope>
    <source>
        <strain evidence="2 3">DSM 103125</strain>
    </source>
</reference>
<proteinExistence type="predicted"/>
<dbReference type="AlphaFoldDB" id="A0A840W1N6"/>
<dbReference type="EMBL" id="JACHDP010000001">
    <property type="protein sequence ID" value="MBB5479984.1"/>
    <property type="molecule type" value="Genomic_DNA"/>
</dbReference>
<sequence>MNDAQDADEAVNQGWFSVRCVFQYGSDAPFVYEERITVWRAVSFDAAVALAEAEAAEYANEVDRSYLGFAQAYRMFDELGHGAEVYSLMRDSELPPYAYLAAFFDTGEERQGTLGEPAADQQVQRRSTASNHEEQGTTS</sequence>
<feature type="region of interest" description="Disordered" evidence="1">
    <location>
        <begin position="111"/>
        <end position="139"/>
    </location>
</feature>
<organism evidence="2 3">
    <name type="scientific">Micromonospora parathelypteridis</name>
    <dbReference type="NCBI Taxonomy" id="1839617"/>
    <lineage>
        <taxon>Bacteria</taxon>
        <taxon>Bacillati</taxon>
        <taxon>Actinomycetota</taxon>
        <taxon>Actinomycetes</taxon>
        <taxon>Micromonosporales</taxon>
        <taxon>Micromonosporaceae</taxon>
        <taxon>Micromonospora</taxon>
    </lineage>
</organism>
<feature type="compositionally biased region" description="Polar residues" evidence="1">
    <location>
        <begin position="121"/>
        <end position="130"/>
    </location>
</feature>
<dbReference type="RefSeq" id="WP_184183278.1">
    <property type="nucleotide sequence ID" value="NZ_BMNF01000005.1"/>
</dbReference>
<protein>
    <recommendedName>
        <fullName evidence="4">DUF4288 domain-containing protein</fullName>
    </recommendedName>
</protein>
<comment type="caution">
    <text evidence="2">The sequence shown here is derived from an EMBL/GenBank/DDBJ whole genome shotgun (WGS) entry which is preliminary data.</text>
</comment>
<accession>A0A840W1N6</accession>
<evidence type="ECO:0008006" key="4">
    <source>
        <dbReference type="Google" id="ProtNLM"/>
    </source>
</evidence>
<name>A0A840W1N6_9ACTN</name>
<gene>
    <name evidence="2" type="ORF">HNR20_004489</name>
</gene>
<evidence type="ECO:0000313" key="2">
    <source>
        <dbReference type="EMBL" id="MBB5479984.1"/>
    </source>
</evidence>
<evidence type="ECO:0000313" key="3">
    <source>
        <dbReference type="Proteomes" id="UP000586947"/>
    </source>
</evidence>
<evidence type="ECO:0000256" key="1">
    <source>
        <dbReference type="SAM" id="MobiDB-lite"/>
    </source>
</evidence>
<keyword evidence="3" id="KW-1185">Reference proteome</keyword>